<feature type="compositionally biased region" description="Low complexity" evidence="3">
    <location>
        <begin position="42"/>
        <end position="52"/>
    </location>
</feature>
<comment type="caution">
    <text evidence="5">The sequence shown here is derived from an EMBL/GenBank/DDBJ whole genome shotgun (WGS) entry which is preliminary data.</text>
</comment>
<feature type="domain" description="Fibronectin type-III" evidence="4">
    <location>
        <begin position="196"/>
        <end position="290"/>
    </location>
</feature>
<dbReference type="Gene3D" id="2.60.40.10">
    <property type="entry name" value="Immunoglobulins"/>
    <property type="match status" value="4"/>
</dbReference>
<dbReference type="Pfam" id="PF05345">
    <property type="entry name" value="He_PIG"/>
    <property type="match status" value="2"/>
</dbReference>
<gene>
    <name evidence="5" type="ORF">GCM10023322_65150</name>
</gene>
<feature type="region of interest" description="Disordered" evidence="3">
    <location>
        <begin position="42"/>
        <end position="95"/>
    </location>
</feature>
<dbReference type="InterPro" id="IPR050617">
    <property type="entry name" value="E3_ligase_FN3/SPRY"/>
</dbReference>
<accession>A0ABP9SJK6</accession>
<dbReference type="SUPFAM" id="SSF49265">
    <property type="entry name" value="Fibronectin type III"/>
    <property type="match status" value="1"/>
</dbReference>
<dbReference type="RefSeq" id="WP_345636149.1">
    <property type="nucleotide sequence ID" value="NZ_BAABJQ010000026.1"/>
</dbReference>
<name>A0ABP9SJK6_9ACTN</name>
<dbReference type="InterPro" id="IPR036116">
    <property type="entry name" value="FN3_sf"/>
</dbReference>
<evidence type="ECO:0000259" key="4">
    <source>
        <dbReference type="PROSITE" id="PS50853"/>
    </source>
</evidence>
<dbReference type="Pfam" id="PF00041">
    <property type="entry name" value="fn3"/>
    <property type="match status" value="2"/>
</dbReference>
<feature type="domain" description="Fibronectin type-III" evidence="4">
    <location>
        <begin position="102"/>
        <end position="195"/>
    </location>
</feature>
<evidence type="ECO:0000256" key="3">
    <source>
        <dbReference type="SAM" id="MobiDB-lite"/>
    </source>
</evidence>
<reference evidence="6" key="1">
    <citation type="journal article" date="2019" name="Int. J. Syst. Evol. Microbiol.">
        <title>The Global Catalogue of Microorganisms (GCM) 10K type strain sequencing project: providing services to taxonomists for standard genome sequencing and annotation.</title>
        <authorList>
            <consortium name="The Broad Institute Genomics Platform"/>
            <consortium name="The Broad Institute Genome Sequencing Center for Infectious Disease"/>
            <person name="Wu L."/>
            <person name="Ma J."/>
        </authorList>
    </citation>
    <scope>NUCLEOTIDE SEQUENCE [LARGE SCALE GENOMIC DNA]</scope>
    <source>
        <strain evidence="6">JCM 18304</strain>
    </source>
</reference>
<sequence>MSASRRPRAPRAIVVVLGLTAVTLLGMTDRAVAGAAVTATIAPAPPSNTTVATPPPTARPTPGPTARPTPGPTTQPTAQPTTRPTAQPTPGRGRVVVPLLGPPLTPAAPTAVARANGATVTWVAPGTNGLPLLSYVITPVRNGVAQTAQTFDTSTTTRTLTGLTPMTPYTFLVAATNLLGTGPNSPPSNTVIPYTLPGAPTITSVGPGSGAAVISWTAPSDGGSAITSYQIRPFIGGVAQTARLFLSSPTTQTVTGLTAGTAYTFQVAAINAAGTGPASASSGPVTPNPLPSLSFPAPSPGEVGAAYSDQLAVTGGTAPFAWSISAGALPAGLSLNPTTGLLSGTPSVAGTFSFTVRVVDASTVSALEPVVLVIVAGPSLSIPPPPVGKAYDFFSDQLTVTGGTAPFAWSVTSGTLPAGLSLNPVTGLLSGTPTDAGTFPVTVTVTDAFNRGASQMISLLINPLAGLSIVVPGAAVFDPVDSASGSTTGQLGVMMVSDDRGPASGFWTATVSITDFTTGGGSPAETIPGIDVVYSSGPALQTTGVGTFIPQPAAVLSDEQFAAGWSGQGSTNSASWNPTLEVTLPSMVIAGEYTAILTTSVA</sequence>
<keyword evidence="1" id="KW-0378">Hydrolase</keyword>
<dbReference type="EMBL" id="BAABJQ010000026">
    <property type="protein sequence ID" value="GAA5196380.1"/>
    <property type="molecule type" value="Genomic_DNA"/>
</dbReference>
<dbReference type="PANTHER" id="PTHR24099:SF11">
    <property type="entry name" value="FIBRONECTIN TYPE III DOMAIN-CONTAINING 3BA-RELATED"/>
    <property type="match status" value="1"/>
</dbReference>
<evidence type="ECO:0000313" key="5">
    <source>
        <dbReference type="EMBL" id="GAA5196380.1"/>
    </source>
</evidence>
<keyword evidence="1" id="KW-0326">Glycosidase</keyword>
<dbReference type="InterPro" id="IPR003961">
    <property type="entry name" value="FN3_dom"/>
</dbReference>
<feature type="compositionally biased region" description="Low complexity" evidence="3">
    <location>
        <begin position="74"/>
        <end position="95"/>
    </location>
</feature>
<dbReference type="CDD" id="cd00063">
    <property type="entry name" value="FN3"/>
    <property type="match status" value="2"/>
</dbReference>
<dbReference type="PANTHER" id="PTHR24099">
    <property type="entry name" value="E3 UBIQUITIN-PROTEIN LIGASE TRIM36-RELATED"/>
    <property type="match status" value="1"/>
</dbReference>
<dbReference type="SMART" id="SM00060">
    <property type="entry name" value="FN3"/>
    <property type="match status" value="2"/>
</dbReference>
<proteinExistence type="predicted"/>
<dbReference type="InterPro" id="IPR013783">
    <property type="entry name" value="Ig-like_fold"/>
</dbReference>
<keyword evidence="6" id="KW-1185">Reference proteome</keyword>
<dbReference type="PROSITE" id="PS50853">
    <property type="entry name" value="FN3"/>
    <property type="match status" value="2"/>
</dbReference>
<evidence type="ECO:0000313" key="6">
    <source>
        <dbReference type="Proteomes" id="UP001501570"/>
    </source>
</evidence>
<evidence type="ECO:0000256" key="2">
    <source>
        <dbReference type="ARBA" id="ARBA00023326"/>
    </source>
</evidence>
<protein>
    <recommendedName>
        <fullName evidence="4">Fibronectin type-III domain-containing protein</fullName>
    </recommendedName>
</protein>
<dbReference type="PRINTS" id="PR00014">
    <property type="entry name" value="FNTYPEIII"/>
</dbReference>
<organism evidence="5 6">
    <name type="scientific">Rugosimonospora acidiphila</name>
    <dbReference type="NCBI Taxonomy" id="556531"/>
    <lineage>
        <taxon>Bacteria</taxon>
        <taxon>Bacillati</taxon>
        <taxon>Actinomycetota</taxon>
        <taxon>Actinomycetes</taxon>
        <taxon>Micromonosporales</taxon>
        <taxon>Micromonosporaceae</taxon>
        <taxon>Rugosimonospora</taxon>
    </lineage>
</organism>
<evidence type="ECO:0000256" key="1">
    <source>
        <dbReference type="ARBA" id="ARBA00023295"/>
    </source>
</evidence>
<keyword evidence="2" id="KW-0624">Polysaccharide degradation</keyword>
<dbReference type="Proteomes" id="UP001501570">
    <property type="component" value="Unassembled WGS sequence"/>
</dbReference>
<feature type="compositionally biased region" description="Pro residues" evidence="3">
    <location>
        <begin position="53"/>
        <end position="73"/>
    </location>
</feature>
<dbReference type="InterPro" id="IPR015919">
    <property type="entry name" value="Cadherin-like_sf"/>
</dbReference>
<dbReference type="SUPFAM" id="SSF49313">
    <property type="entry name" value="Cadherin-like"/>
    <property type="match status" value="2"/>
</dbReference>
<keyword evidence="2" id="KW-0119">Carbohydrate metabolism</keyword>